<dbReference type="EMBL" id="JARYZI010000004">
    <property type="protein sequence ID" value="MDH8678003.1"/>
    <property type="molecule type" value="Genomic_DNA"/>
</dbReference>
<dbReference type="InterPro" id="IPR045540">
    <property type="entry name" value="YegS/DAGK_C"/>
</dbReference>
<dbReference type="PANTHER" id="PTHR12358">
    <property type="entry name" value="SPHINGOSINE KINASE"/>
    <property type="match status" value="1"/>
</dbReference>
<feature type="domain" description="DAGKc" evidence="13">
    <location>
        <begin position="1"/>
        <end position="130"/>
    </location>
</feature>
<keyword evidence="9" id="KW-0460">Magnesium</keyword>
<keyword evidence="5" id="KW-0479">Metal-binding</keyword>
<protein>
    <submittedName>
        <fullName evidence="14">YegS/Rv2252/BmrU family lipid kinase</fullName>
    </submittedName>
</protein>
<evidence type="ECO:0000313" key="14">
    <source>
        <dbReference type="EMBL" id="MDH8678003.1"/>
    </source>
</evidence>
<dbReference type="SMART" id="SM00046">
    <property type="entry name" value="DAGKc"/>
    <property type="match status" value="1"/>
</dbReference>
<dbReference type="NCBIfam" id="NF009605">
    <property type="entry name" value="PRK13059.1"/>
    <property type="match status" value="1"/>
</dbReference>
<evidence type="ECO:0000256" key="11">
    <source>
        <dbReference type="ARBA" id="ARBA00023209"/>
    </source>
</evidence>
<proteinExistence type="inferred from homology"/>
<dbReference type="GO" id="GO:0016301">
    <property type="term" value="F:kinase activity"/>
    <property type="evidence" value="ECO:0007669"/>
    <property type="project" value="UniProtKB-KW"/>
</dbReference>
<dbReference type="Proteomes" id="UP001158045">
    <property type="component" value="Unassembled WGS sequence"/>
</dbReference>
<evidence type="ECO:0000256" key="12">
    <source>
        <dbReference type="ARBA" id="ARBA00023264"/>
    </source>
</evidence>
<dbReference type="PROSITE" id="PS50146">
    <property type="entry name" value="DAGK"/>
    <property type="match status" value="1"/>
</dbReference>
<keyword evidence="15" id="KW-1185">Reference proteome</keyword>
<comment type="similarity">
    <text evidence="2">Belongs to the diacylglycerol/lipid kinase family.</text>
</comment>
<keyword evidence="8" id="KW-0067">ATP-binding</keyword>
<evidence type="ECO:0000256" key="7">
    <source>
        <dbReference type="ARBA" id="ARBA00022777"/>
    </source>
</evidence>
<evidence type="ECO:0000256" key="10">
    <source>
        <dbReference type="ARBA" id="ARBA00023098"/>
    </source>
</evidence>
<comment type="cofactor">
    <cofactor evidence="1">
        <name>Mg(2+)</name>
        <dbReference type="ChEBI" id="CHEBI:18420"/>
    </cofactor>
</comment>
<keyword evidence="11" id="KW-0594">Phospholipid biosynthesis</keyword>
<sequence>MNVLLMYNPRSGTRSFQAQLDYVVDRFQTEGMQIIPYRMNDMNRLETYLKNIDVSTFKKIIISGGDGTVHQVVNCMMRLGIDLPIAIFPTGTANDFSQYFEIPKDIEGMTEVALKDQYVDCDLGKVNDQYFINVASFGNLVDISQRVNEQAKNVIGVLAYYIKGIEEIPKLRAFKARIGVDDVVIEAQIYFVLIMNGKSAGGFRKLAPYSDISDGLLDVLVFKKCPVLELMPLLIQVWNGEHPKSDYIQYTQAKKITVECSDAITSDLDGETGPALPLEIEVVKSCIKVNSAKIKKS</sequence>
<dbReference type="SUPFAM" id="SSF111331">
    <property type="entry name" value="NAD kinase/diacylglycerol kinase-like"/>
    <property type="match status" value="1"/>
</dbReference>
<evidence type="ECO:0000256" key="6">
    <source>
        <dbReference type="ARBA" id="ARBA00022741"/>
    </source>
</evidence>
<evidence type="ECO:0000256" key="4">
    <source>
        <dbReference type="ARBA" id="ARBA00022679"/>
    </source>
</evidence>
<comment type="caution">
    <text evidence="14">The sequence shown here is derived from an EMBL/GenBank/DDBJ whole genome shotgun (WGS) entry which is preliminary data.</text>
</comment>
<evidence type="ECO:0000256" key="9">
    <source>
        <dbReference type="ARBA" id="ARBA00022842"/>
    </source>
</evidence>
<reference evidence="14 15" key="1">
    <citation type="submission" date="2023-04" db="EMBL/GenBank/DDBJ databases">
        <title>Fusibacter bizertensis strain WBS, isolated from littoral bottom sediments of the Arctic seas - biochemical and genomic analysis.</title>
        <authorList>
            <person name="Brioukhanov A.L."/>
        </authorList>
    </citation>
    <scope>NUCLEOTIDE SEQUENCE [LARGE SCALE GENOMIC DNA]</scope>
    <source>
        <strain evidence="14 15">WBS</strain>
    </source>
</reference>
<dbReference type="InterPro" id="IPR001206">
    <property type="entry name" value="Diacylglycerol_kinase_cat_dom"/>
</dbReference>
<keyword evidence="3" id="KW-0444">Lipid biosynthesis</keyword>
<dbReference type="Pfam" id="PF00781">
    <property type="entry name" value="DAGK_cat"/>
    <property type="match status" value="1"/>
</dbReference>
<evidence type="ECO:0000256" key="2">
    <source>
        <dbReference type="ARBA" id="ARBA00005983"/>
    </source>
</evidence>
<dbReference type="PANTHER" id="PTHR12358:SF106">
    <property type="entry name" value="LIPID KINASE YEGS"/>
    <property type="match status" value="1"/>
</dbReference>
<dbReference type="InterPro" id="IPR050187">
    <property type="entry name" value="Lipid_Phosphate_FormReg"/>
</dbReference>
<keyword evidence="10" id="KW-0443">Lipid metabolism</keyword>
<evidence type="ECO:0000256" key="1">
    <source>
        <dbReference type="ARBA" id="ARBA00001946"/>
    </source>
</evidence>
<gene>
    <name evidence="14" type="ORF">QE109_07575</name>
</gene>
<keyword evidence="7 14" id="KW-0418">Kinase</keyword>
<evidence type="ECO:0000313" key="15">
    <source>
        <dbReference type="Proteomes" id="UP001158045"/>
    </source>
</evidence>
<dbReference type="Pfam" id="PF19279">
    <property type="entry name" value="YegS_C"/>
    <property type="match status" value="1"/>
</dbReference>
<dbReference type="NCBIfam" id="TIGR00147">
    <property type="entry name" value="YegS/Rv2252/BmrU family lipid kinase"/>
    <property type="match status" value="1"/>
</dbReference>
<evidence type="ECO:0000256" key="3">
    <source>
        <dbReference type="ARBA" id="ARBA00022516"/>
    </source>
</evidence>
<dbReference type="RefSeq" id="WP_281093833.1">
    <property type="nucleotide sequence ID" value="NZ_JARYZI010000004.1"/>
</dbReference>
<accession>A0ABT6NC53</accession>
<name>A0ABT6NC53_9FIRM</name>
<evidence type="ECO:0000259" key="13">
    <source>
        <dbReference type="PROSITE" id="PS50146"/>
    </source>
</evidence>
<organism evidence="14 15">
    <name type="scientific">Fusibacter bizertensis</name>
    <dbReference type="NCBI Taxonomy" id="1488331"/>
    <lineage>
        <taxon>Bacteria</taxon>
        <taxon>Bacillati</taxon>
        <taxon>Bacillota</taxon>
        <taxon>Clostridia</taxon>
        <taxon>Eubacteriales</taxon>
        <taxon>Eubacteriales Family XII. Incertae Sedis</taxon>
        <taxon>Fusibacter</taxon>
    </lineage>
</organism>
<keyword evidence="6" id="KW-0547">Nucleotide-binding</keyword>
<dbReference type="InterPro" id="IPR016064">
    <property type="entry name" value="NAD/diacylglycerol_kinase_sf"/>
</dbReference>
<dbReference type="Gene3D" id="3.40.50.10330">
    <property type="entry name" value="Probable inorganic polyphosphate/atp-NAD kinase, domain 1"/>
    <property type="match status" value="1"/>
</dbReference>
<dbReference type="Gene3D" id="2.60.200.40">
    <property type="match status" value="1"/>
</dbReference>
<keyword evidence="4" id="KW-0808">Transferase</keyword>
<dbReference type="InterPro" id="IPR017438">
    <property type="entry name" value="ATP-NAD_kinase_N"/>
</dbReference>
<evidence type="ECO:0000256" key="8">
    <source>
        <dbReference type="ARBA" id="ARBA00022840"/>
    </source>
</evidence>
<evidence type="ECO:0000256" key="5">
    <source>
        <dbReference type="ARBA" id="ARBA00022723"/>
    </source>
</evidence>
<keyword evidence="12" id="KW-1208">Phospholipid metabolism</keyword>
<dbReference type="InterPro" id="IPR005218">
    <property type="entry name" value="Diacylglycerol/lipid_kinase"/>
</dbReference>